<evidence type="ECO:0000256" key="5">
    <source>
        <dbReference type="ARBA" id="ARBA00022741"/>
    </source>
</evidence>
<dbReference type="Pfam" id="PF10114">
    <property type="entry name" value="PocR"/>
    <property type="match status" value="1"/>
</dbReference>
<evidence type="ECO:0000313" key="11">
    <source>
        <dbReference type="Proteomes" id="UP000188181"/>
    </source>
</evidence>
<keyword evidence="4 10" id="KW-0808">Transferase</keyword>
<evidence type="ECO:0000259" key="9">
    <source>
        <dbReference type="PROSITE" id="PS50109"/>
    </source>
</evidence>
<comment type="catalytic activity">
    <reaction evidence="1">
        <text>ATP + protein L-histidine = ADP + protein N-phospho-L-histidine.</text>
        <dbReference type="EC" id="2.7.13.3"/>
    </reaction>
</comment>
<evidence type="ECO:0000256" key="4">
    <source>
        <dbReference type="ARBA" id="ARBA00022679"/>
    </source>
</evidence>
<evidence type="ECO:0000256" key="7">
    <source>
        <dbReference type="ARBA" id="ARBA00022840"/>
    </source>
</evidence>
<keyword evidence="7" id="KW-0067">ATP-binding</keyword>
<keyword evidence="11" id="KW-1185">Reference proteome</keyword>
<name>A0A1Q2MFU4_9BACT</name>
<keyword evidence="3" id="KW-0597">Phosphoprotein</keyword>
<protein>
    <recommendedName>
        <fullName evidence="2">histidine kinase</fullName>
        <ecNumber evidence="2">2.7.13.3</ecNumber>
    </recommendedName>
</protein>
<dbReference type="GO" id="GO:0005524">
    <property type="term" value="F:ATP binding"/>
    <property type="evidence" value="ECO:0007669"/>
    <property type="project" value="UniProtKB-KW"/>
</dbReference>
<dbReference type="InterPro" id="IPR003594">
    <property type="entry name" value="HATPase_dom"/>
</dbReference>
<dbReference type="Pfam" id="PF02518">
    <property type="entry name" value="HATPase_c"/>
    <property type="match status" value="1"/>
</dbReference>
<gene>
    <name evidence="10" type="primary">zraS</name>
    <name evidence="10" type="ORF">SMSP2_01792</name>
</gene>
<dbReference type="PROSITE" id="PS50109">
    <property type="entry name" value="HIS_KIN"/>
    <property type="match status" value="1"/>
</dbReference>
<evidence type="ECO:0000256" key="1">
    <source>
        <dbReference type="ARBA" id="ARBA00000085"/>
    </source>
</evidence>
<dbReference type="InterPro" id="IPR036890">
    <property type="entry name" value="HATPase_C_sf"/>
</dbReference>
<dbReference type="InterPro" id="IPR005467">
    <property type="entry name" value="His_kinase_dom"/>
</dbReference>
<sequence length="791" mass="91148">MCNPDEIAIRSEDEFRAILDGLTSTPDTFEHEKLFRCKRKQWECPARFEAFVFPNEKDALNQIDIPKSWSMKRDFRLYKHSHRDNDRWPDFVCALFCAQNVIRQKDIKLSHFVNTEFLVNACEGIGTEIGAPYTVYIAGASKLDTMCNWFPVDVKSSTFSVPRGYRKFCSTCRQAVYSKILELFIHDNPNLISCQKCDINDCSAKINNIVDTNINWTVCPEILEYRKQYDPCFISDAELLAKVETKWNKSKERDVVEHECYAGFTEYAKPIIVHDHLIATAVTGQRLSKLSDLRPINELIEKYPFLSSAKSELENIRNSILSDQKTSGNNESSLNCELFEQKSAMIERIAKSQYNNIRRLSESSFKQELLGRINADRNNPEFFSTTVPDILDRMREFWAFESAYLLEWSAESEEVLVTAMSHNENKQIIDSPGISLGALDTASIEQLQQHPVPYLLFCSEEEDLHDLLKKQVDAAKTSDNSFLKNPFMKVLTGLFFKAISDQRLKIPRGACYYFTAVPLANKLHYIFVFAVRDKKLVSAVRPQADGGISQMCQDIILQTCVDIVHGFSDVREFLDKYEQSWVDFSRTMSHRIGNEIDTINNSVFYLDKICKKGRLMNSFWKQKSPTVKKSIISSLNMLNDLKLLYGKIDPTIKPVNLEKLIFHSILSLIDEDCFDFLNELKIETIMVDETLFLQVFKELTINSINMSNNSDVKIKLEISQEGNYHAIKFTDNCQVIPNEDRMRIFEKNYTTRKSGTGLGLAIIKRIIKKHKGSIECMRPDSNYKFNINIPL</sequence>
<dbReference type="Gene3D" id="3.30.565.10">
    <property type="entry name" value="Histidine kinase-like ATPase, C-terminal domain"/>
    <property type="match status" value="1"/>
</dbReference>
<dbReference type="EMBL" id="CP019646">
    <property type="protein sequence ID" value="AQQ71418.1"/>
    <property type="molecule type" value="Genomic_DNA"/>
</dbReference>
<dbReference type="Proteomes" id="UP000188181">
    <property type="component" value="Chromosome"/>
</dbReference>
<keyword evidence="5" id="KW-0547">Nucleotide-binding</keyword>
<evidence type="ECO:0000256" key="8">
    <source>
        <dbReference type="ARBA" id="ARBA00023012"/>
    </source>
</evidence>
<dbReference type="PANTHER" id="PTHR43065:SF10">
    <property type="entry name" value="PEROXIDE STRESS-ACTIVATED HISTIDINE KINASE MAK3"/>
    <property type="match status" value="1"/>
</dbReference>
<accession>A0A1Q2MFU4</accession>
<dbReference type="STRING" id="1851148.SMSP2_01792"/>
<reference evidence="11" key="1">
    <citation type="submission" date="2017-02" db="EMBL/GenBank/DDBJ databases">
        <title>Comparative genomics and description of representatives of a novel lineage of planctomycetes thriving in anoxic sediments.</title>
        <authorList>
            <person name="Spring S."/>
            <person name="Bunk B."/>
            <person name="Sproer C."/>
        </authorList>
    </citation>
    <scope>NUCLEOTIDE SEQUENCE [LARGE SCALE GENOMIC DNA]</scope>
    <source>
        <strain evidence="11">SM-Chi-D1</strain>
    </source>
</reference>
<dbReference type="KEGG" id="pbas:SMSP2_01792"/>
<organism evidence="10 11">
    <name type="scientific">Limihaloglobus sulfuriphilus</name>
    <dbReference type="NCBI Taxonomy" id="1851148"/>
    <lineage>
        <taxon>Bacteria</taxon>
        <taxon>Pseudomonadati</taxon>
        <taxon>Planctomycetota</taxon>
        <taxon>Phycisphaerae</taxon>
        <taxon>Sedimentisphaerales</taxon>
        <taxon>Sedimentisphaeraceae</taxon>
        <taxon>Limihaloglobus</taxon>
    </lineage>
</organism>
<dbReference type="InterPro" id="IPR018771">
    <property type="entry name" value="PocR_dom"/>
</dbReference>
<dbReference type="EC" id="2.7.13.3" evidence="2"/>
<dbReference type="AlphaFoldDB" id="A0A1Q2MFU4"/>
<dbReference type="InterPro" id="IPR004358">
    <property type="entry name" value="Sig_transdc_His_kin-like_C"/>
</dbReference>
<proteinExistence type="predicted"/>
<dbReference type="SMART" id="SM00387">
    <property type="entry name" value="HATPase_c"/>
    <property type="match status" value="1"/>
</dbReference>
<evidence type="ECO:0000313" key="10">
    <source>
        <dbReference type="EMBL" id="AQQ71418.1"/>
    </source>
</evidence>
<dbReference type="PRINTS" id="PR00344">
    <property type="entry name" value="BCTRLSENSOR"/>
</dbReference>
<dbReference type="GO" id="GO:0004673">
    <property type="term" value="F:protein histidine kinase activity"/>
    <property type="evidence" value="ECO:0007669"/>
    <property type="project" value="UniProtKB-EC"/>
</dbReference>
<feature type="domain" description="Histidine kinase" evidence="9">
    <location>
        <begin position="587"/>
        <end position="791"/>
    </location>
</feature>
<evidence type="ECO:0000256" key="6">
    <source>
        <dbReference type="ARBA" id="ARBA00022777"/>
    </source>
</evidence>
<dbReference type="PANTHER" id="PTHR43065">
    <property type="entry name" value="SENSOR HISTIDINE KINASE"/>
    <property type="match status" value="1"/>
</dbReference>
<dbReference type="SUPFAM" id="SSF55874">
    <property type="entry name" value="ATPase domain of HSP90 chaperone/DNA topoisomerase II/histidine kinase"/>
    <property type="match status" value="1"/>
</dbReference>
<dbReference type="GO" id="GO:0000160">
    <property type="term" value="P:phosphorelay signal transduction system"/>
    <property type="evidence" value="ECO:0007669"/>
    <property type="project" value="UniProtKB-KW"/>
</dbReference>
<keyword evidence="8" id="KW-0902">Two-component regulatory system</keyword>
<evidence type="ECO:0000256" key="3">
    <source>
        <dbReference type="ARBA" id="ARBA00022553"/>
    </source>
</evidence>
<evidence type="ECO:0000256" key="2">
    <source>
        <dbReference type="ARBA" id="ARBA00012438"/>
    </source>
</evidence>
<keyword evidence="6" id="KW-0418">Kinase</keyword>